<gene>
    <name evidence="1" type="ORF">S12H4_08100</name>
</gene>
<accession>X1S5V4</accession>
<proteinExistence type="predicted"/>
<organism evidence="1">
    <name type="scientific">marine sediment metagenome</name>
    <dbReference type="NCBI Taxonomy" id="412755"/>
    <lineage>
        <taxon>unclassified sequences</taxon>
        <taxon>metagenomes</taxon>
        <taxon>ecological metagenomes</taxon>
    </lineage>
</organism>
<protein>
    <submittedName>
        <fullName evidence="1">Uncharacterized protein</fullName>
    </submittedName>
</protein>
<name>X1S5V4_9ZZZZ</name>
<dbReference type="EMBL" id="BARW01003085">
    <property type="protein sequence ID" value="GAI63189.1"/>
    <property type="molecule type" value="Genomic_DNA"/>
</dbReference>
<dbReference type="AlphaFoldDB" id="X1S5V4"/>
<evidence type="ECO:0000313" key="1">
    <source>
        <dbReference type="EMBL" id="GAI63189.1"/>
    </source>
</evidence>
<sequence>MNSEAPTEGQLLKTYDIDSVAVVYPDTFVTSFSANVQVFQYPRRFLVIGSFKCSSIPYDPLLFTTFNIHQWVLNTAVVEAYRENIFIKTTLSESDLTIKLYGKLLKGKYN</sequence>
<comment type="caution">
    <text evidence="1">The sequence shown here is derived from an EMBL/GenBank/DDBJ whole genome shotgun (WGS) entry which is preliminary data.</text>
</comment>
<reference evidence="1" key="1">
    <citation type="journal article" date="2014" name="Front. Microbiol.">
        <title>High frequency of phylogenetically diverse reductive dehalogenase-homologous genes in deep subseafloor sedimentary metagenomes.</title>
        <authorList>
            <person name="Kawai M."/>
            <person name="Futagami T."/>
            <person name="Toyoda A."/>
            <person name="Takaki Y."/>
            <person name="Nishi S."/>
            <person name="Hori S."/>
            <person name="Arai W."/>
            <person name="Tsubouchi T."/>
            <person name="Morono Y."/>
            <person name="Uchiyama I."/>
            <person name="Ito T."/>
            <person name="Fujiyama A."/>
            <person name="Inagaki F."/>
            <person name="Takami H."/>
        </authorList>
    </citation>
    <scope>NUCLEOTIDE SEQUENCE</scope>
    <source>
        <strain evidence="1">Expedition CK06-06</strain>
    </source>
</reference>